<proteinExistence type="predicted"/>
<dbReference type="RefSeq" id="WP_009266758.1">
    <property type="nucleotide sequence ID" value="NZ_JBBMFC010000019.1"/>
</dbReference>
<dbReference type="Proteomes" id="UP001470288">
    <property type="component" value="Unassembled WGS sequence"/>
</dbReference>
<evidence type="ECO:0000313" key="1">
    <source>
        <dbReference type="EMBL" id="MEQ2579373.1"/>
    </source>
</evidence>
<organism evidence="1 2">
    <name type="scientific">Hominiventricola aquisgranensis</name>
    <dbReference type="NCBI Taxonomy" id="3133164"/>
    <lineage>
        <taxon>Bacteria</taxon>
        <taxon>Bacillati</taxon>
        <taxon>Bacillota</taxon>
        <taxon>Clostridia</taxon>
        <taxon>Lachnospirales</taxon>
        <taxon>Lachnospiraceae</taxon>
        <taxon>Hominiventricola</taxon>
    </lineage>
</organism>
<dbReference type="EMBL" id="JBBMFC010000019">
    <property type="protein sequence ID" value="MEQ2579373.1"/>
    <property type="molecule type" value="Genomic_DNA"/>
</dbReference>
<keyword evidence="2" id="KW-1185">Reference proteome</keyword>
<protein>
    <submittedName>
        <fullName evidence="1">Uncharacterized protein</fullName>
    </submittedName>
</protein>
<name>A0ABV1I398_9FIRM</name>
<accession>A0ABV1I398</accession>
<comment type="caution">
    <text evidence="1">The sequence shown here is derived from an EMBL/GenBank/DDBJ whole genome shotgun (WGS) entry which is preliminary data.</text>
</comment>
<evidence type="ECO:0000313" key="2">
    <source>
        <dbReference type="Proteomes" id="UP001470288"/>
    </source>
</evidence>
<sequence>MSNILKISTPISGYENNVSKQDPQMKNDVGIKNPVNPDKVVRADSRAEYGNERGVQQGLSYESNFGNFVRTLANIPRASEIMSKMLFSGMRNVIEAGIGTGMAEEIHMLLGMLEMDPQKLKEFLKSQMNGSNKMKGSLFELLRGVMKEAGSVELKAGILDFLKKYNDMSSGKHIMTNIKGELKEIESYMFRNERAGLQRLTQQLLPHSQENMEKNIKLLKSDIIPFLGNYISETRNLGKIRDLINLLTFNTSRYENGNLDGVVDAFKRLSDFPAFRRHFASMDRAEIRELFQNIDFDRAAGKEEWSEQFLSLLRMGAEGKAGIENKEDFMTLLHGMLINESVYMPVLHVTLPFILDGTPVFSEIWLDPDDSSGGGETPGESGVKLLLKFDMKEVGFFDIFCYYEEGKMDLLLHYPENLLPKEKEIREGIADILKKNGMEIRYLAVEQGKESIPVSAAFPQIYERRNMVNVTI</sequence>
<gene>
    <name evidence="1" type="ORF">WMO62_11120</name>
</gene>
<reference evidence="1 2" key="1">
    <citation type="submission" date="2024-03" db="EMBL/GenBank/DDBJ databases">
        <title>Human intestinal bacterial collection.</title>
        <authorList>
            <person name="Pauvert C."/>
            <person name="Hitch T.C.A."/>
            <person name="Clavel T."/>
        </authorList>
    </citation>
    <scope>NUCLEOTIDE SEQUENCE [LARGE SCALE GENOMIC DNA]</scope>
    <source>
        <strain evidence="1 2">CLA-AA-H78B</strain>
    </source>
</reference>